<sequence length="176" mass="18862">MSVDHELFGRVCGEIGPALVRSLWNRVGNRCDAEDLAQTVFVRVLATGPDIDDAEALRRYMWRTAGNLVLSAGKRRSRELAVFAWDGDEAIARIADPGTAGFDEQVAARVAVRQVLGTLPAREREAIGLQYIHGFTYAETAAAMGLATGTVKGYVSSAKQRLRAGLADSEQAGVAA</sequence>
<dbReference type="CDD" id="cd06171">
    <property type="entry name" value="Sigma70_r4"/>
    <property type="match status" value="1"/>
</dbReference>
<accession>A0ABS1M216</accession>
<keyword evidence="4" id="KW-0238">DNA-binding</keyword>
<proteinExistence type="inferred from homology"/>
<comment type="caution">
    <text evidence="8">The sequence shown here is derived from an EMBL/GenBank/DDBJ whole genome shotgun (WGS) entry which is preliminary data.</text>
</comment>
<keyword evidence="3" id="KW-0731">Sigma factor</keyword>
<keyword evidence="9" id="KW-1185">Reference proteome</keyword>
<feature type="domain" description="RNA polymerase sigma factor 70 region 4 type 2" evidence="7">
    <location>
        <begin position="110"/>
        <end position="162"/>
    </location>
</feature>
<gene>
    <name evidence="8" type="ORF">JK358_07575</name>
</gene>
<evidence type="ECO:0000313" key="8">
    <source>
        <dbReference type="EMBL" id="MBL1074254.1"/>
    </source>
</evidence>
<dbReference type="EMBL" id="JAERRJ010000002">
    <property type="protein sequence ID" value="MBL1074254.1"/>
    <property type="molecule type" value="Genomic_DNA"/>
</dbReference>
<dbReference type="Pfam" id="PF04542">
    <property type="entry name" value="Sigma70_r2"/>
    <property type="match status" value="1"/>
</dbReference>
<feature type="domain" description="RNA polymerase sigma-70 region 2" evidence="6">
    <location>
        <begin position="16"/>
        <end position="78"/>
    </location>
</feature>
<reference evidence="8 9" key="1">
    <citation type="submission" date="2021-01" db="EMBL/GenBank/DDBJ databases">
        <title>WGS of actinomycetes isolated from Thailand.</title>
        <authorList>
            <person name="Thawai C."/>
        </authorList>
    </citation>
    <scope>NUCLEOTIDE SEQUENCE [LARGE SCALE GENOMIC DNA]</scope>
    <source>
        <strain evidence="8 9">LPG 2</strain>
    </source>
</reference>
<dbReference type="SUPFAM" id="SSF88659">
    <property type="entry name" value="Sigma3 and sigma4 domains of RNA polymerase sigma factors"/>
    <property type="match status" value="1"/>
</dbReference>
<dbReference type="Pfam" id="PF08281">
    <property type="entry name" value="Sigma70_r4_2"/>
    <property type="match status" value="1"/>
</dbReference>
<dbReference type="PANTHER" id="PTHR43133:SF8">
    <property type="entry name" value="RNA POLYMERASE SIGMA FACTOR HI_1459-RELATED"/>
    <property type="match status" value="1"/>
</dbReference>
<evidence type="ECO:0000256" key="5">
    <source>
        <dbReference type="ARBA" id="ARBA00023163"/>
    </source>
</evidence>
<evidence type="ECO:0000259" key="7">
    <source>
        <dbReference type="Pfam" id="PF08281"/>
    </source>
</evidence>
<dbReference type="InterPro" id="IPR036388">
    <property type="entry name" value="WH-like_DNA-bd_sf"/>
</dbReference>
<dbReference type="InterPro" id="IPR007627">
    <property type="entry name" value="RNA_pol_sigma70_r2"/>
</dbReference>
<evidence type="ECO:0000256" key="1">
    <source>
        <dbReference type="ARBA" id="ARBA00010641"/>
    </source>
</evidence>
<dbReference type="InterPro" id="IPR013324">
    <property type="entry name" value="RNA_pol_sigma_r3/r4-like"/>
</dbReference>
<dbReference type="PANTHER" id="PTHR43133">
    <property type="entry name" value="RNA POLYMERASE ECF-TYPE SIGMA FACTO"/>
    <property type="match status" value="1"/>
</dbReference>
<name>A0ABS1M216_9NOCA</name>
<comment type="similarity">
    <text evidence="1">Belongs to the sigma-70 factor family. ECF subfamily.</text>
</comment>
<dbReference type="SUPFAM" id="SSF88946">
    <property type="entry name" value="Sigma2 domain of RNA polymerase sigma factors"/>
    <property type="match status" value="1"/>
</dbReference>
<organism evidence="8 9">
    <name type="scientific">Nocardia acididurans</name>
    <dbReference type="NCBI Taxonomy" id="2802282"/>
    <lineage>
        <taxon>Bacteria</taxon>
        <taxon>Bacillati</taxon>
        <taxon>Actinomycetota</taxon>
        <taxon>Actinomycetes</taxon>
        <taxon>Mycobacteriales</taxon>
        <taxon>Nocardiaceae</taxon>
        <taxon>Nocardia</taxon>
    </lineage>
</organism>
<dbReference type="InterPro" id="IPR039425">
    <property type="entry name" value="RNA_pol_sigma-70-like"/>
</dbReference>
<dbReference type="NCBIfam" id="TIGR02937">
    <property type="entry name" value="sigma70-ECF"/>
    <property type="match status" value="1"/>
</dbReference>
<protein>
    <submittedName>
        <fullName evidence="8">RNA polymerase sigma factor</fullName>
    </submittedName>
</protein>
<dbReference type="InterPro" id="IPR014284">
    <property type="entry name" value="RNA_pol_sigma-70_dom"/>
</dbReference>
<dbReference type="InterPro" id="IPR013249">
    <property type="entry name" value="RNA_pol_sigma70_r4_t2"/>
</dbReference>
<evidence type="ECO:0000313" key="9">
    <source>
        <dbReference type="Proteomes" id="UP000602198"/>
    </source>
</evidence>
<dbReference type="Gene3D" id="1.10.10.10">
    <property type="entry name" value="Winged helix-like DNA-binding domain superfamily/Winged helix DNA-binding domain"/>
    <property type="match status" value="1"/>
</dbReference>
<evidence type="ECO:0000256" key="2">
    <source>
        <dbReference type="ARBA" id="ARBA00023015"/>
    </source>
</evidence>
<evidence type="ECO:0000259" key="6">
    <source>
        <dbReference type="Pfam" id="PF04542"/>
    </source>
</evidence>
<dbReference type="Proteomes" id="UP000602198">
    <property type="component" value="Unassembled WGS sequence"/>
</dbReference>
<dbReference type="Gene3D" id="1.10.1740.10">
    <property type="match status" value="1"/>
</dbReference>
<evidence type="ECO:0000256" key="3">
    <source>
        <dbReference type="ARBA" id="ARBA00023082"/>
    </source>
</evidence>
<dbReference type="InterPro" id="IPR013325">
    <property type="entry name" value="RNA_pol_sigma_r2"/>
</dbReference>
<dbReference type="RefSeq" id="WP_201945069.1">
    <property type="nucleotide sequence ID" value="NZ_JAERRJ010000002.1"/>
</dbReference>
<keyword evidence="2" id="KW-0805">Transcription regulation</keyword>
<keyword evidence="5" id="KW-0804">Transcription</keyword>
<evidence type="ECO:0000256" key="4">
    <source>
        <dbReference type="ARBA" id="ARBA00023125"/>
    </source>
</evidence>